<dbReference type="Gene3D" id="1.10.10.10">
    <property type="entry name" value="Winged helix-like DNA-binding domain superfamily/Winged helix DNA-binding domain"/>
    <property type="match status" value="1"/>
</dbReference>
<dbReference type="PROSITE" id="PS01256">
    <property type="entry name" value="CULLIN_1"/>
    <property type="match status" value="1"/>
</dbReference>
<dbReference type="FunFam" id="1.10.10.10:FF:000014">
    <property type="entry name" value="Cullin 1"/>
    <property type="match status" value="1"/>
</dbReference>
<comment type="similarity">
    <text evidence="1 4 5">Belongs to the cullin family.</text>
</comment>
<dbReference type="GO" id="GO:0006511">
    <property type="term" value="P:ubiquitin-dependent protein catabolic process"/>
    <property type="evidence" value="ECO:0007669"/>
    <property type="project" value="InterPro"/>
</dbReference>
<evidence type="ECO:0000256" key="2">
    <source>
        <dbReference type="ARBA" id="ARBA00022499"/>
    </source>
</evidence>
<accession>A0A7S2JXS0</accession>
<dbReference type="Pfam" id="PF00888">
    <property type="entry name" value="Cullin"/>
    <property type="match status" value="1"/>
</dbReference>
<dbReference type="PROSITE" id="PS50069">
    <property type="entry name" value="CULLIN_2"/>
    <property type="match status" value="1"/>
</dbReference>
<dbReference type="InterPro" id="IPR019559">
    <property type="entry name" value="Cullin_neddylation_domain"/>
</dbReference>
<name>A0A7S2JXS0_9STRA</name>
<organism evidence="7">
    <name type="scientific">Leptocylindrus danicus</name>
    <dbReference type="NCBI Taxonomy" id="163516"/>
    <lineage>
        <taxon>Eukaryota</taxon>
        <taxon>Sar</taxon>
        <taxon>Stramenopiles</taxon>
        <taxon>Ochrophyta</taxon>
        <taxon>Bacillariophyta</taxon>
        <taxon>Coscinodiscophyceae</taxon>
        <taxon>Chaetocerotophycidae</taxon>
        <taxon>Leptocylindrales</taxon>
        <taxon>Leptocylindraceae</taxon>
        <taxon>Leptocylindrus</taxon>
    </lineage>
</organism>
<evidence type="ECO:0000256" key="3">
    <source>
        <dbReference type="ARBA" id="ARBA00022843"/>
    </source>
</evidence>
<evidence type="ECO:0000256" key="4">
    <source>
        <dbReference type="PROSITE-ProRule" id="PRU00330"/>
    </source>
</evidence>
<dbReference type="SUPFAM" id="SSF74788">
    <property type="entry name" value="Cullin repeat-like"/>
    <property type="match status" value="1"/>
</dbReference>
<dbReference type="Pfam" id="PF10557">
    <property type="entry name" value="Cullin_Nedd8"/>
    <property type="match status" value="1"/>
</dbReference>
<dbReference type="InterPro" id="IPR059120">
    <property type="entry name" value="Cullin-like_AB"/>
</dbReference>
<dbReference type="AlphaFoldDB" id="A0A7S2JXS0"/>
<dbReference type="Pfam" id="PF26557">
    <property type="entry name" value="Cullin_AB"/>
    <property type="match status" value="1"/>
</dbReference>
<evidence type="ECO:0000256" key="1">
    <source>
        <dbReference type="ARBA" id="ARBA00006019"/>
    </source>
</evidence>
<feature type="domain" description="Cullin family profile" evidence="6">
    <location>
        <begin position="400"/>
        <end position="640"/>
    </location>
</feature>
<dbReference type="InterPro" id="IPR016157">
    <property type="entry name" value="Cullin_CS"/>
</dbReference>
<dbReference type="GO" id="GO:0031625">
    <property type="term" value="F:ubiquitin protein ligase binding"/>
    <property type="evidence" value="ECO:0007669"/>
    <property type="project" value="InterPro"/>
</dbReference>
<dbReference type="InterPro" id="IPR001373">
    <property type="entry name" value="Cullin_N"/>
</dbReference>
<dbReference type="Gene3D" id="3.30.230.130">
    <property type="entry name" value="Cullin, Chain C, Domain 2"/>
    <property type="match status" value="1"/>
</dbReference>
<dbReference type="InterPro" id="IPR016158">
    <property type="entry name" value="Cullin_homology"/>
</dbReference>
<proteinExistence type="inferred from homology"/>
<dbReference type="SMART" id="SM00182">
    <property type="entry name" value="CULLIN"/>
    <property type="match status" value="1"/>
</dbReference>
<dbReference type="InterPro" id="IPR036390">
    <property type="entry name" value="WH_DNA-bd_sf"/>
</dbReference>
<dbReference type="SUPFAM" id="SSF75632">
    <property type="entry name" value="Cullin homology domain"/>
    <property type="match status" value="1"/>
</dbReference>
<reference evidence="7" key="1">
    <citation type="submission" date="2021-01" db="EMBL/GenBank/DDBJ databases">
        <authorList>
            <person name="Corre E."/>
            <person name="Pelletier E."/>
            <person name="Niang G."/>
            <person name="Scheremetjew M."/>
            <person name="Finn R."/>
            <person name="Kale V."/>
            <person name="Holt S."/>
            <person name="Cochrane G."/>
            <person name="Meng A."/>
            <person name="Brown T."/>
            <person name="Cohen L."/>
        </authorList>
    </citation>
    <scope>NUCLEOTIDE SEQUENCE</scope>
    <source>
        <strain evidence="7">B650</strain>
    </source>
</reference>
<dbReference type="PANTHER" id="PTHR11932">
    <property type="entry name" value="CULLIN"/>
    <property type="match status" value="1"/>
</dbReference>
<evidence type="ECO:0000313" key="7">
    <source>
        <dbReference type="EMBL" id="CAD9559431.1"/>
    </source>
</evidence>
<dbReference type="InterPro" id="IPR036317">
    <property type="entry name" value="Cullin_homology_sf"/>
</dbReference>
<gene>
    <name evidence="7" type="ORF">LDAN0321_LOCUS2067</name>
</gene>
<keyword evidence="2" id="KW-1017">Isopeptide bond</keyword>
<sequence>MNRKSSIKPRKKLTIKPYTMAPPIDHFATSSSLLIEAARAILHKRSLHKVSQDVNAPSGTTADPVSVTDLCTSREELYKLVESLCQAKHGKELFEKVNAEIIHAAKFVLAKMETTQLSDLLTLYEEFSQYIFYIRNIFLALDRSEKKNIYDIGKNHFRELIIQKNLFQSVVVPNLFQSIKALRVEYSLRLLEQPDFVVEGQQSDFDVKNGVQMVRDLGFYDELEELFVEESRTFYLKEGSSLFEGDKLQTLPKYIEIAQKLLNYNNSLVGKYFNSGSTKLKIKYALEECLVKRFMGRILGTNVADDSSGANQFYALLDKSDQTLHTLYNLFNKINAKDELYNAVTLWGKARGEAFVSESNPIPSLLSLHKKLCNITEIIQNKGIIKIVLETVLNEGGGNKVPQALAKQFDETLRGKNTTATAKSTDSLDALFVLFTFVVNKDTFGMHYRSLLGRRLLKEDSESLDVERSVLSKLKGECGAHYTSKLEGMYNDIELSADLGVHYAEYCKNTQAGGVVEFEPKILTTGYWQQPPQHDLHLPQSLLDHMKHYNDYYTTKYKGRRVVWQHSLGQIVIKAIFPVKNSDSKPKIYQFALSQLMGLILYQFNPVDDEEPPRELTLPMLTAATNIPEDEVIRCLLSLSKSKDKQQRVLLHHKNDTSTQRDRKNPITPEDTFTVNTSYKSNKMRVKIPMMSSRMEHNAKLAEEEEQISEAIMRDRNHAIDAAIVRLLKTRKVIKHHALLAELMSSGVLKFSFQPQDVKKRIESLIEREYIERDANDRNTYKYLA</sequence>
<dbReference type="InterPro" id="IPR045093">
    <property type="entry name" value="Cullin"/>
</dbReference>
<dbReference type="InterPro" id="IPR016159">
    <property type="entry name" value="Cullin_repeat-like_dom_sf"/>
</dbReference>
<protein>
    <recommendedName>
        <fullName evidence="6">Cullin family profile domain-containing protein</fullName>
    </recommendedName>
</protein>
<dbReference type="EMBL" id="HBGY01003284">
    <property type="protein sequence ID" value="CAD9559431.1"/>
    <property type="molecule type" value="Transcribed_RNA"/>
</dbReference>
<dbReference type="GO" id="GO:0031461">
    <property type="term" value="C:cullin-RING ubiquitin ligase complex"/>
    <property type="evidence" value="ECO:0007669"/>
    <property type="project" value="InterPro"/>
</dbReference>
<keyword evidence="3" id="KW-0832">Ubl conjugation</keyword>
<dbReference type="SMART" id="SM00884">
    <property type="entry name" value="Cullin_Nedd8"/>
    <property type="match status" value="1"/>
</dbReference>
<evidence type="ECO:0000259" key="6">
    <source>
        <dbReference type="PROSITE" id="PS50069"/>
    </source>
</evidence>
<evidence type="ECO:0000256" key="5">
    <source>
        <dbReference type="RuleBase" id="RU003829"/>
    </source>
</evidence>
<dbReference type="InterPro" id="IPR036388">
    <property type="entry name" value="WH-like_DNA-bd_sf"/>
</dbReference>
<dbReference type="SUPFAM" id="SSF46785">
    <property type="entry name" value="Winged helix' DNA-binding domain"/>
    <property type="match status" value="1"/>
</dbReference>
<dbReference type="Gene3D" id="1.20.1310.10">
    <property type="entry name" value="Cullin Repeats"/>
    <property type="match status" value="3"/>
</dbReference>